<evidence type="ECO:0000256" key="1">
    <source>
        <dbReference type="SAM" id="MobiDB-lite"/>
    </source>
</evidence>
<dbReference type="RefSeq" id="WP_378079138.1">
    <property type="nucleotide sequence ID" value="NZ_AP028461.1"/>
</dbReference>
<feature type="region of interest" description="Disordered" evidence="1">
    <location>
        <begin position="1"/>
        <end position="52"/>
    </location>
</feature>
<comment type="caution">
    <text evidence="2">The sequence shown here is derived from an EMBL/GenBank/DDBJ whole genome shotgun (WGS) entry which is preliminary data.</text>
</comment>
<feature type="compositionally biased region" description="Basic and acidic residues" evidence="1">
    <location>
        <begin position="30"/>
        <end position="49"/>
    </location>
</feature>
<evidence type="ECO:0000313" key="3">
    <source>
        <dbReference type="Proteomes" id="UP001597183"/>
    </source>
</evidence>
<reference evidence="3" key="1">
    <citation type="journal article" date="2019" name="Int. J. Syst. Evol. Microbiol.">
        <title>The Global Catalogue of Microorganisms (GCM) 10K type strain sequencing project: providing services to taxonomists for standard genome sequencing and annotation.</title>
        <authorList>
            <consortium name="The Broad Institute Genomics Platform"/>
            <consortium name="The Broad Institute Genome Sequencing Center for Infectious Disease"/>
            <person name="Wu L."/>
            <person name="Ma J."/>
        </authorList>
    </citation>
    <scope>NUCLEOTIDE SEQUENCE [LARGE SCALE GENOMIC DNA]</scope>
    <source>
        <strain evidence="3">CCM 7526</strain>
    </source>
</reference>
<accession>A0ABW4AP53</accession>
<organism evidence="2 3">
    <name type="scientific">Actinoplanes sichuanensis</name>
    <dbReference type="NCBI Taxonomy" id="512349"/>
    <lineage>
        <taxon>Bacteria</taxon>
        <taxon>Bacillati</taxon>
        <taxon>Actinomycetota</taxon>
        <taxon>Actinomycetes</taxon>
        <taxon>Micromonosporales</taxon>
        <taxon>Micromonosporaceae</taxon>
        <taxon>Actinoplanes</taxon>
    </lineage>
</organism>
<gene>
    <name evidence="2" type="ORF">ACFQ5G_41955</name>
</gene>
<protein>
    <submittedName>
        <fullName evidence="2">Uncharacterized protein</fullName>
    </submittedName>
</protein>
<dbReference type="Proteomes" id="UP001597183">
    <property type="component" value="Unassembled WGS sequence"/>
</dbReference>
<name>A0ABW4AP53_9ACTN</name>
<sequence>MTVTGHDVTGHDVTASDKQLPGRAGSEARQQSDERQRRDEPQQSDERQEYLGGGLAEVRCEACGLPVRAGKRSAMQTSVQWSGPACDRLAEVAAGRPNALVPTCPELRESIDRAVREGRLEVS</sequence>
<evidence type="ECO:0000313" key="2">
    <source>
        <dbReference type="EMBL" id="MFD1371931.1"/>
    </source>
</evidence>
<proteinExistence type="predicted"/>
<dbReference type="EMBL" id="JBHTMK010000053">
    <property type="protein sequence ID" value="MFD1371931.1"/>
    <property type="molecule type" value="Genomic_DNA"/>
</dbReference>
<keyword evidence="3" id="KW-1185">Reference proteome</keyword>